<dbReference type="Pfam" id="PF05899">
    <property type="entry name" value="Cupin_3"/>
    <property type="match status" value="1"/>
</dbReference>
<gene>
    <name evidence="2" type="ORF">GCM10011614_02420</name>
</gene>
<dbReference type="InterPro" id="IPR008579">
    <property type="entry name" value="UGlyAH_Cupin_dom"/>
</dbReference>
<reference evidence="2" key="2">
    <citation type="submission" date="2020-09" db="EMBL/GenBank/DDBJ databases">
        <authorList>
            <person name="Sun Q."/>
            <person name="Kim S."/>
        </authorList>
    </citation>
    <scope>NUCLEOTIDE SEQUENCE</scope>
    <source>
        <strain evidence="2">KCTC 32255</strain>
    </source>
</reference>
<dbReference type="SUPFAM" id="SSF51182">
    <property type="entry name" value="RmlC-like cupins"/>
    <property type="match status" value="2"/>
</dbReference>
<dbReference type="AlphaFoldDB" id="A0A918P7Z7"/>
<reference evidence="2" key="1">
    <citation type="journal article" date="2014" name="Int. J. Syst. Evol. Microbiol.">
        <title>Complete genome sequence of Corynebacterium casei LMG S-19264T (=DSM 44701T), isolated from a smear-ripened cheese.</title>
        <authorList>
            <consortium name="US DOE Joint Genome Institute (JGI-PGF)"/>
            <person name="Walter F."/>
            <person name="Albersmeier A."/>
            <person name="Kalinowski J."/>
            <person name="Ruckert C."/>
        </authorList>
    </citation>
    <scope>NUCLEOTIDE SEQUENCE</scope>
    <source>
        <strain evidence="2">KCTC 32255</strain>
    </source>
</reference>
<evidence type="ECO:0000313" key="3">
    <source>
        <dbReference type="Proteomes" id="UP000648075"/>
    </source>
</evidence>
<dbReference type="InterPro" id="IPR011051">
    <property type="entry name" value="RmlC_Cupin_sf"/>
</dbReference>
<sequence>MIAETRCPSFIDLRALAAGAAAPAADAEPFGRDMQILPIRAGECEVGLFNVPAGTGTATETRGDAFVIATSGAVVLTDAAGSTELAAGQSCVINNGTAFSWSAQAPASLVFMRYLGAGPGTRGITFIDNAAQLSPSGSPAADLLTSPAPSCRANSMFISDDEAFKCGVWDSTPYSRKALFFHHCELMHLLDGEASFIDDDGNAATFTKGDTFIIEHGANTTWNSPVDVTKIYATWRRPA</sequence>
<organism evidence="2 3">
    <name type="scientific">Novosphingobium colocasiae</name>
    <dbReference type="NCBI Taxonomy" id="1256513"/>
    <lineage>
        <taxon>Bacteria</taxon>
        <taxon>Pseudomonadati</taxon>
        <taxon>Pseudomonadota</taxon>
        <taxon>Alphaproteobacteria</taxon>
        <taxon>Sphingomonadales</taxon>
        <taxon>Sphingomonadaceae</taxon>
        <taxon>Novosphingobium</taxon>
    </lineage>
</organism>
<dbReference type="PANTHER" id="PTHR40943:SF1">
    <property type="entry name" value="CYTOPLASMIC PROTEIN"/>
    <property type="match status" value="1"/>
</dbReference>
<protein>
    <recommendedName>
        <fullName evidence="1">(S)-ureidoglycine aminohydrolase cupin domain-containing protein</fullName>
    </recommendedName>
</protein>
<dbReference type="RefSeq" id="WP_229813619.1">
    <property type="nucleotide sequence ID" value="NZ_BMZA01000001.1"/>
</dbReference>
<dbReference type="PANTHER" id="PTHR40943">
    <property type="entry name" value="CYTOPLASMIC PROTEIN-RELATED"/>
    <property type="match status" value="1"/>
</dbReference>
<dbReference type="Proteomes" id="UP000648075">
    <property type="component" value="Unassembled WGS sequence"/>
</dbReference>
<accession>A0A918P7Z7</accession>
<dbReference type="InterPro" id="IPR014710">
    <property type="entry name" value="RmlC-like_jellyroll"/>
</dbReference>
<dbReference type="EMBL" id="BMZA01000001">
    <property type="protein sequence ID" value="GGY91259.1"/>
    <property type="molecule type" value="Genomic_DNA"/>
</dbReference>
<evidence type="ECO:0000313" key="2">
    <source>
        <dbReference type="EMBL" id="GGY91259.1"/>
    </source>
</evidence>
<dbReference type="Gene3D" id="2.60.120.10">
    <property type="entry name" value="Jelly Rolls"/>
    <property type="match status" value="2"/>
</dbReference>
<evidence type="ECO:0000259" key="1">
    <source>
        <dbReference type="Pfam" id="PF05899"/>
    </source>
</evidence>
<name>A0A918P7Z7_9SPHN</name>
<feature type="domain" description="(S)-ureidoglycine aminohydrolase cupin" evidence="1">
    <location>
        <begin position="159"/>
        <end position="232"/>
    </location>
</feature>
<comment type="caution">
    <text evidence="2">The sequence shown here is derived from an EMBL/GenBank/DDBJ whole genome shotgun (WGS) entry which is preliminary data.</text>
</comment>
<proteinExistence type="predicted"/>
<keyword evidence="3" id="KW-1185">Reference proteome</keyword>